<organism evidence="1 2">
    <name type="scientific">Ditylenchus dipsaci</name>
    <dbReference type="NCBI Taxonomy" id="166011"/>
    <lineage>
        <taxon>Eukaryota</taxon>
        <taxon>Metazoa</taxon>
        <taxon>Ecdysozoa</taxon>
        <taxon>Nematoda</taxon>
        <taxon>Chromadorea</taxon>
        <taxon>Rhabditida</taxon>
        <taxon>Tylenchina</taxon>
        <taxon>Tylenchomorpha</taxon>
        <taxon>Sphaerularioidea</taxon>
        <taxon>Anguinidae</taxon>
        <taxon>Anguininae</taxon>
        <taxon>Ditylenchus</taxon>
    </lineage>
</organism>
<protein>
    <submittedName>
        <fullName evidence="2">Uncharacterized protein</fullName>
    </submittedName>
</protein>
<accession>A0A915E0Y3</accession>
<evidence type="ECO:0000313" key="2">
    <source>
        <dbReference type="WBParaSite" id="jg25526"/>
    </source>
</evidence>
<sequence>MTPHRWTIQSDVPRGLLIRLADHKRKDEGVITSMVDKRDEEGYTIVVLVGENLSEKMALIGESMMQQILDLEKMITLEFIQVNIKELGWELDELEIAWASMLERALLTGLQYQFYPYSTPIDIRKRRLSVSAARTMVTRKYGALKKLKLTKKKRKLINVC</sequence>
<dbReference type="Proteomes" id="UP000887574">
    <property type="component" value="Unplaced"/>
</dbReference>
<dbReference type="WBParaSite" id="jg25526">
    <property type="protein sequence ID" value="jg25526"/>
    <property type="gene ID" value="jg25526"/>
</dbReference>
<name>A0A915E0Y3_9BILA</name>
<dbReference type="AlphaFoldDB" id="A0A915E0Y3"/>
<reference evidence="2" key="1">
    <citation type="submission" date="2022-11" db="UniProtKB">
        <authorList>
            <consortium name="WormBaseParasite"/>
        </authorList>
    </citation>
    <scope>IDENTIFICATION</scope>
</reference>
<keyword evidence="1" id="KW-1185">Reference proteome</keyword>
<evidence type="ECO:0000313" key="1">
    <source>
        <dbReference type="Proteomes" id="UP000887574"/>
    </source>
</evidence>
<proteinExistence type="predicted"/>